<reference evidence="3" key="1">
    <citation type="submission" date="2016-11" db="UniProtKB">
        <authorList>
            <consortium name="WormBaseParasite"/>
        </authorList>
    </citation>
    <scope>IDENTIFICATION</scope>
</reference>
<protein>
    <submittedName>
        <fullName evidence="3">Ovule protein</fullName>
    </submittedName>
</protein>
<keyword evidence="1" id="KW-1133">Transmembrane helix</keyword>
<organism evidence="2 3">
    <name type="scientific">Heterorhabditis bacteriophora</name>
    <name type="common">Entomopathogenic nematode worm</name>
    <dbReference type="NCBI Taxonomy" id="37862"/>
    <lineage>
        <taxon>Eukaryota</taxon>
        <taxon>Metazoa</taxon>
        <taxon>Ecdysozoa</taxon>
        <taxon>Nematoda</taxon>
        <taxon>Chromadorea</taxon>
        <taxon>Rhabditida</taxon>
        <taxon>Rhabditina</taxon>
        <taxon>Rhabditomorpha</taxon>
        <taxon>Strongyloidea</taxon>
        <taxon>Heterorhabditidae</taxon>
        <taxon>Heterorhabditis</taxon>
    </lineage>
</organism>
<sequence length="83" mass="9454">MYNCTSSIYPMLNLICYNNRYLFLFSSRLLLSVLTVAHSKRLLFSEYGTTEGNGTRKVKHSIFNVMSLSIVSSTVCIFQITCL</sequence>
<dbReference type="WBParaSite" id="Hba_00361">
    <property type="protein sequence ID" value="Hba_00361"/>
    <property type="gene ID" value="Hba_00361"/>
</dbReference>
<keyword evidence="2" id="KW-1185">Reference proteome</keyword>
<keyword evidence="1" id="KW-0472">Membrane</keyword>
<name>A0A1I7W6X1_HETBA</name>
<dbReference type="Proteomes" id="UP000095283">
    <property type="component" value="Unplaced"/>
</dbReference>
<evidence type="ECO:0000313" key="2">
    <source>
        <dbReference type="Proteomes" id="UP000095283"/>
    </source>
</evidence>
<accession>A0A1I7W6X1</accession>
<proteinExistence type="predicted"/>
<evidence type="ECO:0000313" key="3">
    <source>
        <dbReference type="WBParaSite" id="Hba_00361"/>
    </source>
</evidence>
<keyword evidence="1" id="KW-0812">Transmembrane</keyword>
<feature type="transmembrane region" description="Helical" evidence="1">
    <location>
        <begin position="20"/>
        <end position="37"/>
    </location>
</feature>
<evidence type="ECO:0000256" key="1">
    <source>
        <dbReference type="SAM" id="Phobius"/>
    </source>
</evidence>
<dbReference type="AlphaFoldDB" id="A0A1I7W6X1"/>